<organism evidence="15">
    <name type="scientific">Cyprideis torosa</name>
    <dbReference type="NCBI Taxonomy" id="163714"/>
    <lineage>
        <taxon>Eukaryota</taxon>
        <taxon>Metazoa</taxon>
        <taxon>Ecdysozoa</taxon>
        <taxon>Arthropoda</taxon>
        <taxon>Crustacea</taxon>
        <taxon>Oligostraca</taxon>
        <taxon>Ostracoda</taxon>
        <taxon>Podocopa</taxon>
        <taxon>Podocopida</taxon>
        <taxon>Cytherocopina</taxon>
        <taxon>Cytheroidea</taxon>
        <taxon>Cytherideidae</taxon>
        <taxon>Cyprideis</taxon>
    </lineage>
</organism>
<dbReference type="Gene3D" id="3.40.800.10">
    <property type="entry name" value="Ureohydrolase domain"/>
    <property type="match status" value="1"/>
</dbReference>
<evidence type="ECO:0000313" key="15">
    <source>
        <dbReference type="EMBL" id="CAD7223674.1"/>
    </source>
</evidence>
<name>A0A7R8W2N1_9CRUS</name>
<keyword evidence="6" id="KW-0056">Arginine metabolism</keyword>
<evidence type="ECO:0000256" key="8">
    <source>
        <dbReference type="ARBA" id="ARBA00022801"/>
    </source>
</evidence>
<dbReference type="Pfam" id="PF00491">
    <property type="entry name" value="Arginase"/>
    <property type="match status" value="1"/>
</dbReference>
<dbReference type="GO" id="GO:0030145">
    <property type="term" value="F:manganese ion binding"/>
    <property type="evidence" value="ECO:0007669"/>
    <property type="project" value="TreeGrafter"/>
</dbReference>
<dbReference type="GO" id="GO:0006525">
    <property type="term" value="P:arginine metabolic process"/>
    <property type="evidence" value="ECO:0007669"/>
    <property type="project" value="UniProtKB-KW"/>
</dbReference>
<dbReference type="GO" id="GO:0004053">
    <property type="term" value="F:arginase activity"/>
    <property type="evidence" value="ECO:0007669"/>
    <property type="project" value="UniProtKB-EC"/>
</dbReference>
<evidence type="ECO:0000256" key="7">
    <source>
        <dbReference type="ARBA" id="ARBA00022723"/>
    </source>
</evidence>
<evidence type="ECO:0000256" key="4">
    <source>
        <dbReference type="ARBA" id="ARBA00018123"/>
    </source>
</evidence>
<comment type="catalytic activity">
    <reaction evidence="10">
        <text>L-arginine + H2O = urea + L-ornithine</text>
        <dbReference type="Rhea" id="RHEA:20569"/>
        <dbReference type="ChEBI" id="CHEBI:15377"/>
        <dbReference type="ChEBI" id="CHEBI:16199"/>
        <dbReference type="ChEBI" id="CHEBI:32682"/>
        <dbReference type="ChEBI" id="CHEBI:46911"/>
        <dbReference type="EC" id="3.5.3.1"/>
    </reaction>
</comment>
<dbReference type="OrthoDB" id="9992747at2759"/>
<evidence type="ECO:0000256" key="5">
    <source>
        <dbReference type="ARBA" id="ARBA00022436"/>
    </source>
</evidence>
<comment type="pathway">
    <text evidence="2">Nitrogen metabolism; urea cycle; L-ornithine and urea from L-arginine: step 1/1.</text>
</comment>
<keyword evidence="5" id="KW-0835">Urea cycle</keyword>
<reference evidence="15" key="1">
    <citation type="submission" date="2020-11" db="EMBL/GenBank/DDBJ databases">
        <authorList>
            <person name="Tran Van P."/>
        </authorList>
    </citation>
    <scope>NUCLEOTIDE SEQUENCE</scope>
</reference>
<dbReference type="Pfam" id="PF14937">
    <property type="entry name" value="DUF4500"/>
    <property type="match status" value="1"/>
</dbReference>
<evidence type="ECO:0000256" key="13">
    <source>
        <dbReference type="SAM" id="MobiDB-lite"/>
    </source>
</evidence>
<evidence type="ECO:0000256" key="1">
    <source>
        <dbReference type="ARBA" id="ARBA00001936"/>
    </source>
</evidence>
<dbReference type="InterPro" id="IPR006035">
    <property type="entry name" value="Ureohydrolase"/>
</dbReference>
<evidence type="ECO:0000256" key="14">
    <source>
        <dbReference type="SAM" id="Phobius"/>
    </source>
</evidence>
<dbReference type="EMBL" id="OB660236">
    <property type="protein sequence ID" value="CAD7223674.1"/>
    <property type="molecule type" value="Genomic_DNA"/>
</dbReference>
<protein>
    <recommendedName>
        <fullName evidence="4">Arginase</fullName>
        <ecNumber evidence="3">3.5.3.1</ecNumber>
    </recommendedName>
</protein>
<dbReference type="InterPro" id="IPR020855">
    <property type="entry name" value="Ureohydrolase_Mn_BS"/>
</dbReference>
<evidence type="ECO:0000256" key="11">
    <source>
        <dbReference type="PROSITE-ProRule" id="PRU00742"/>
    </source>
</evidence>
<comment type="cofactor">
    <cofactor evidence="1">
        <name>Mn(2+)</name>
        <dbReference type="ChEBI" id="CHEBI:29035"/>
    </cofactor>
</comment>
<feature type="region of interest" description="Disordered" evidence="13">
    <location>
        <begin position="346"/>
        <end position="382"/>
    </location>
</feature>
<sequence length="455" mass="49821">MLFRRQRSMKRFVGQWVGVWLNPVQQQHGVLVRRLCTPAGVPASVGLVGARYSEGQRKRGVEAGVDALREAGLKEKIRELGVELCDYGDFAPRTNPHSEADSHARFNQWLQYCDELKCLVAKSVRENQFTLILGGDHSISYGSISGSKPRGVIHVDAHADIHTPLTSHSGNFHGMPHAFLNKSLVEYIPKSIPRIPPCLEASDLIFIGLRDVDPLERVILDTFGFKVYDMSEVDRLGMDKIADEVLDKLGTEDLHISFDIDSLDPLVAPATGTPVNGGLSLREGIRLCEILGGYCKSMDLVEINPSLAKSERDLSNTVDAGIRVIMAAIGLERRGQYILTMPGISGKKKAPGIEESSSSSSTSSSSSVRPKRPAGVGGPGDGIRSMDTTAFFRVTNFELYARPNIVIMGLGTLILTGCVAYIAYMRATYEKLGLYVATQEDGTQILKEKKSKWDV</sequence>
<gene>
    <name evidence="15" type="ORF">CTOB1V02_LOCUS1654</name>
</gene>
<dbReference type="FunFam" id="3.40.800.10:FF:000012">
    <property type="entry name" value="Arginase"/>
    <property type="match status" value="1"/>
</dbReference>
<keyword evidence="14" id="KW-0472">Membrane</keyword>
<dbReference type="PANTHER" id="PTHR43782:SF3">
    <property type="entry name" value="ARGINASE"/>
    <property type="match status" value="1"/>
</dbReference>
<keyword evidence="7" id="KW-0479">Metal-binding</keyword>
<dbReference type="InterPro" id="IPR014033">
    <property type="entry name" value="Arginase"/>
</dbReference>
<feature type="compositionally biased region" description="Low complexity" evidence="13">
    <location>
        <begin position="356"/>
        <end position="367"/>
    </location>
</feature>
<dbReference type="PANTHER" id="PTHR43782">
    <property type="entry name" value="ARGINASE"/>
    <property type="match status" value="1"/>
</dbReference>
<dbReference type="PRINTS" id="PR00116">
    <property type="entry name" value="ARGINASE"/>
</dbReference>
<dbReference type="AlphaFoldDB" id="A0A7R8W2N1"/>
<accession>A0A7R8W2N1</accession>
<dbReference type="SUPFAM" id="SSF52768">
    <property type="entry name" value="Arginase/deacetylase"/>
    <property type="match status" value="1"/>
</dbReference>
<dbReference type="GO" id="GO:0000050">
    <property type="term" value="P:urea cycle"/>
    <property type="evidence" value="ECO:0007669"/>
    <property type="project" value="UniProtKB-UniPathway"/>
</dbReference>
<evidence type="ECO:0000256" key="3">
    <source>
        <dbReference type="ARBA" id="ARBA00012168"/>
    </source>
</evidence>
<evidence type="ECO:0000256" key="12">
    <source>
        <dbReference type="RuleBase" id="RU003684"/>
    </source>
</evidence>
<evidence type="ECO:0000256" key="2">
    <source>
        <dbReference type="ARBA" id="ARBA00005098"/>
    </source>
</evidence>
<proteinExistence type="inferred from homology"/>
<dbReference type="EC" id="3.5.3.1" evidence="3"/>
<feature type="transmembrane region" description="Helical" evidence="14">
    <location>
        <begin position="405"/>
        <end position="424"/>
    </location>
</feature>
<dbReference type="PROSITE" id="PS01053">
    <property type="entry name" value="ARGINASE_1"/>
    <property type="match status" value="1"/>
</dbReference>
<evidence type="ECO:0000256" key="6">
    <source>
        <dbReference type="ARBA" id="ARBA00022503"/>
    </source>
</evidence>
<keyword evidence="9" id="KW-0464">Manganese</keyword>
<keyword evidence="14" id="KW-1133">Transmembrane helix</keyword>
<dbReference type="NCBIfam" id="TIGR01229">
    <property type="entry name" value="rocF_arginase"/>
    <property type="match status" value="1"/>
</dbReference>
<keyword evidence="14" id="KW-0812">Transmembrane</keyword>
<comment type="similarity">
    <text evidence="11 12">Belongs to the arginase family.</text>
</comment>
<keyword evidence="8 12" id="KW-0378">Hydrolase</keyword>
<dbReference type="UniPathway" id="UPA00158">
    <property type="reaction ID" value="UER00270"/>
</dbReference>
<dbReference type="InterPro" id="IPR023696">
    <property type="entry name" value="Ureohydrolase_dom_sf"/>
</dbReference>
<evidence type="ECO:0000256" key="10">
    <source>
        <dbReference type="ARBA" id="ARBA00047391"/>
    </source>
</evidence>
<evidence type="ECO:0000256" key="9">
    <source>
        <dbReference type="ARBA" id="ARBA00023211"/>
    </source>
</evidence>
<dbReference type="CDD" id="cd09989">
    <property type="entry name" value="Arginase"/>
    <property type="match status" value="1"/>
</dbReference>
<dbReference type="GO" id="GO:0005829">
    <property type="term" value="C:cytosol"/>
    <property type="evidence" value="ECO:0007669"/>
    <property type="project" value="TreeGrafter"/>
</dbReference>
<dbReference type="InterPro" id="IPR026686">
    <property type="entry name" value="UPF0708"/>
</dbReference>
<dbReference type="GO" id="GO:0005634">
    <property type="term" value="C:nucleus"/>
    <property type="evidence" value="ECO:0007669"/>
    <property type="project" value="TreeGrafter"/>
</dbReference>
<dbReference type="PROSITE" id="PS51409">
    <property type="entry name" value="ARGINASE_2"/>
    <property type="match status" value="1"/>
</dbReference>